<dbReference type="GO" id="GO:0005741">
    <property type="term" value="C:mitochondrial outer membrane"/>
    <property type="evidence" value="ECO:0007669"/>
    <property type="project" value="TreeGrafter"/>
</dbReference>
<gene>
    <name evidence="4" type="primary">MCP1_1</name>
    <name evidence="4" type="ORF">GRS66_004982</name>
</gene>
<evidence type="ECO:0000256" key="2">
    <source>
        <dbReference type="SAM" id="Phobius"/>
    </source>
</evidence>
<dbReference type="PANTHER" id="PTHR38409">
    <property type="entry name" value="MDM10-COMPLEMENTING PROTEIN 1"/>
    <property type="match status" value="1"/>
</dbReference>
<dbReference type="Pfam" id="PF07950">
    <property type="entry name" value="MCP1_TM"/>
    <property type="match status" value="2"/>
</dbReference>
<organism evidence="4 5">
    <name type="scientific">Saccharomyces pastorianus</name>
    <name type="common">Lager yeast</name>
    <name type="synonym">Saccharomyces cerevisiae x Saccharomyces eubayanus</name>
    <dbReference type="NCBI Taxonomy" id="27292"/>
    <lineage>
        <taxon>Eukaryota</taxon>
        <taxon>Fungi</taxon>
        <taxon>Dikarya</taxon>
        <taxon>Ascomycota</taxon>
        <taxon>Saccharomycotina</taxon>
        <taxon>Saccharomycetes</taxon>
        <taxon>Saccharomycetales</taxon>
        <taxon>Saccharomycetaceae</taxon>
        <taxon>Saccharomyces</taxon>
    </lineage>
</organism>
<dbReference type="InterPro" id="IPR034804">
    <property type="entry name" value="SQR/QFR_C/D"/>
</dbReference>
<keyword evidence="2" id="KW-0472">Membrane</keyword>
<dbReference type="PANTHER" id="PTHR38409:SF1">
    <property type="entry name" value="MITOCHONDRIAL ADAPTER PROTEIN MCP1"/>
    <property type="match status" value="1"/>
</dbReference>
<feature type="domain" description="Mitochondrial adapter protein MCP1 transmembrane" evidence="3">
    <location>
        <begin position="68"/>
        <end position="166"/>
    </location>
</feature>
<feature type="domain" description="Mitochondrial adapter protein MCP1 transmembrane" evidence="3">
    <location>
        <begin position="182"/>
        <end position="276"/>
    </location>
</feature>
<protein>
    <submittedName>
        <fullName evidence="4">Lipid homeostasis protein</fullName>
    </submittedName>
</protein>
<reference evidence="4 5" key="1">
    <citation type="journal article" date="2019" name="BMC Genomics">
        <title>Chromosome level assembly and comparative genome analysis confirm lager-brewing yeasts originated from a single hybridization.</title>
        <authorList>
            <person name="Salazar A.N."/>
            <person name="Gorter de Vries A.R."/>
            <person name="van den Broek M."/>
            <person name="Brouwers N."/>
            <person name="de la Torre Cortes P."/>
            <person name="Kuijpers N.G.A."/>
            <person name="Daran J.G."/>
            <person name="Abeel T."/>
        </authorList>
    </citation>
    <scope>NUCLEOTIDE SEQUENCE [LARGE SCALE GENOMIC DNA]</scope>
    <source>
        <strain evidence="4 5">CBS 1483</strain>
    </source>
</reference>
<dbReference type="FunFam" id="1.20.1300.10:FF:000022">
    <property type="entry name" value="YOR228C-like protein"/>
    <property type="match status" value="1"/>
</dbReference>
<dbReference type="OrthoDB" id="10259513at2759"/>
<accession>A0A6C1E0B6</accession>
<keyword evidence="2" id="KW-1133">Transmembrane helix</keyword>
<dbReference type="Proteomes" id="UP000501346">
    <property type="component" value="Chromosome ScXV-ScXI"/>
</dbReference>
<feature type="transmembrane region" description="Helical" evidence="2">
    <location>
        <begin position="217"/>
        <end position="236"/>
    </location>
</feature>
<dbReference type="EMBL" id="CP048996">
    <property type="protein sequence ID" value="QID82555.1"/>
    <property type="molecule type" value="Genomic_DNA"/>
</dbReference>
<feature type="region of interest" description="Disordered" evidence="1">
    <location>
        <begin position="1"/>
        <end position="35"/>
    </location>
</feature>
<keyword evidence="5" id="KW-1185">Reference proteome</keyword>
<dbReference type="InterPro" id="IPR012472">
    <property type="entry name" value="MCP1_TM"/>
</dbReference>
<feature type="transmembrane region" description="Helical" evidence="2">
    <location>
        <begin position="102"/>
        <end position="124"/>
    </location>
</feature>
<proteinExistence type="predicted"/>
<sequence length="302" mass="33959">MIKLHEVPPEPVDPASLPHDVNAHSPDGDGNPDKRKKIFGIPYPFSRSSCRRFLWNCQKISVLPMALYFPLHAANTLITPAVSPDSAPDDVLMMVREILPSITTKLLVAGITLHVSAGVLLRIVNNWNKPRRNRHRHLKISAEQDLSQDSIGLTGGISGYLFGLYKTFRIPPQVISGYILVPVLIYHLLIMKWLPNSISTEVDFASIKQLLSSKNRWWKWLGGLVPLAILLESGVYHIGSGLCRYFGVRKMTSRKKWSTAINLLTLVGFVSLIRLMKEDSTKLGPNQFEGIFKKIRLLLHVN</sequence>
<evidence type="ECO:0000256" key="1">
    <source>
        <dbReference type="SAM" id="MobiDB-lite"/>
    </source>
</evidence>
<keyword evidence="2" id="KW-0812">Transmembrane</keyword>
<dbReference type="SUPFAM" id="SSF81343">
    <property type="entry name" value="Fumarate reductase respiratory complex transmembrane subunits"/>
    <property type="match status" value="1"/>
</dbReference>
<feature type="transmembrane region" description="Helical" evidence="2">
    <location>
        <begin position="175"/>
        <end position="194"/>
    </location>
</feature>
<dbReference type="GO" id="GO:0055088">
    <property type="term" value="P:lipid homeostasis"/>
    <property type="evidence" value="ECO:0007669"/>
    <property type="project" value="InterPro"/>
</dbReference>
<evidence type="ECO:0000259" key="3">
    <source>
        <dbReference type="Pfam" id="PF07950"/>
    </source>
</evidence>
<feature type="transmembrane region" description="Helical" evidence="2">
    <location>
        <begin position="257"/>
        <end position="276"/>
    </location>
</feature>
<dbReference type="Gene3D" id="1.20.1300.10">
    <property type="entry name" value="Fumarate reductase/succinate dehydrogenase, transmembrane subunit"/>
    <property type="match status" value="1"/>
</dbReference>
<dbReference type="InterPro" id="IPR039960">
    <property type="entry name" value="MCP1"/>
</dbReference>
<dbReference type="GO" id="GO:0007005">
    <property type="term" value="P:mitochondrion organization"/>
    <property type="evidence" value="ECO:0007669"/>
    <property type="project" value="TreeGrafter"/>
</dbReference>
<name>A0A6C1E0B6_SACPS</name>
<evidence type="ECO:0000313" key="5">
    <source>
        <dbReference type="Proteomes" id="UP000501346"/>
    </source>
</evidence>
<feature type="transmembrane region" description="Helical" evidence="2">
    <location>
        <begin position="61"/>
        <end position="82"/>
    </location>
</feature>
<dbReference type="AlphaFoldDB" id="A0A6C1E0B6"/>
<evidence type="ECO:0000313" key="4">
    <source>
        <dbReference type="EMBL" id="QID82555.1"/>
    </source>
</evidence>